<keyword evidence="2" id="KW-1185">Reference proteome</keyword>
<evidence type="ECO:0000313" key="1">
    <source>
        <dbReference type="EMBL" id="VDO15310.1"/>
    </source>
</evidence>
<evidence type="ECO:0000313" key="3">
    <source>
        <dbReference type="WBParaSite" id="BTMF_0000439101-mRNA-1"/>
    </source>
</evidence>
<dbReference type="AlphaFoldDB" id="A0A0R3QDF5"/>
<name>A0A0R3QDF5_9BILA</name>
<gene>
    <name evidence="1" type="ORF">BTMF_LOCUS3688</name>
</gene>
<dbReference type="WBParaSite" id="BTMF_0000439101-mRNA-1">
    <property type="protein sequence ID" value="BTMF_0000439101-mRNA-1"/>
    <property type="gene ID" value="BTMF_0000439101"/>
</dbReference>
<dbReference type="EMBL" id="UZAG01003421">
    <property type="protein sequence ID" value="VDO15310.1"/>
    <property type="molecule type" value="Genomic_DNA"/>
</dbReference>
<organism evidence="3">
    <name type="scientific">Brugia timori</name>
    <dbReference type="NCBI Taxonomy" id="42155"/>
    <lineage>
        <taxon>Eukaryota</taxon>
        <taxon>Metazoa</taxon>
        <taxon>Ecdysozoa</taxon>
        <taxon>Nematoda</taxon>
        <taxon>Chromadorea</taxon>
        <taxon>Rhabditida</taxon>
        <taxon>Spirurina</taxon>
        <taxon>Spiruromorpha</taxon>
        <taxon>Filarioidea</taxon>
        <taxon>Onchocercidae</taxon>
        <taxon>Brugia</taxon>
    </lineage>
</organism>
<evidence type="ECO:0000313" key="2">
    <source>
        <dbReference type="Proteomes" id="UP000280834"/>
    </source>
</evidence>
<reference evidence="3" key="1">
    <citation type="submission" date="2017-02" db="UniProtKB">
        <authorList>
            <consortium name="WormBaseParasite"/>
        </authorList>
    </citation>
    <scope>IDENTIFICATION</scope>
</reference>
<reference evidence="1 2" key="2">
    <citation type="submission" date="2018-11" db="EMBL/GenBank/DDBJ databases">
        <authorList>
            <consortium name="Pathogen Informatics"/>
        </authorList>
    </citation>
    <scope>NUCLEOTIDE SEQUENCE [LARGE SCALE GENOMIC DNA]</scope>
</reference>
<accession>A0A0R3QDF5</accession>
<proteinExistence type="predicted"/>
<protein>
    <submittedName>
        <fullName evidence="1 3">Uncharacterized protein</fullName>
    </submittedName>
</protein>
<dbReference type="Proteomes" id="UP000280834">
    <property type="component" value="Unassembled WGS sequence"/>
</dbReference>
<sequence>MSGKSICFNCLLLLLLLLLLFPIPLLSYLNITSFLVPVLITLSLITSLSICACNEIEKCSLII</sequence>